<dbReference type="InterPro" id="IPR006073">
    <property type="entry name" value="GTP-bd"/>
</dbReference>
<feature type="compositionally biased region" description="Low complexity" evidence="3">
    <location>
        <begin position="762"/>
        <end position="774"/>
    </location>
</feature>
<evidence type="ECO:0000313" key="6">
    <source>
        <dbReference type="Proteomes" id="UP000054937"/>
    </source>
</evidence>
<proteinExistence type="inferred from homology"/>
<feature type="compositionally biased region" description="Basic and acidic residues" evidence="3">
    <location>
        <begin position="215"/>
        <end position="233"/>
    </location>
</feature>
<dbReference type="OrthoDB" id="2135133at2759"/>
<comment type="caution">
    <text evidence="5">The sequence shown here is derived from an EMBL/GenBank/DDBJ whole genome shotgun (WGS) entry which is preliminary data.</text>
</comment>
<name>A0A0V0QT82_PSEPJ</name>
<feature type="region of interest" description="Disordered" evidence="3">
    <location>
        <begin position="43"/>
        <end position="81"/>
    </location>
</feature>
<reference evidence="5 6" key="1">
    <citation type="journal article" date="2015" name="Sci. Rep.">
        <title>Genome of the facultative scuticociliatosis pathogen Pseudocohnilembus persalinus provides insight into its virulence through horizontal gene transfer.</title>
        <authorList>
            <person name="Xiong J."/>
            <person name="Wang G."/>
            <person name="Cheng J."/>
            <person name="Tian M."/>
            <person name="Pan X."/>
            <person name="Warren A."/>
            <person name="Jiang C."/>
            <person name="Yuan D."/>
            <person name="Miao W."/>
        </authorList>
    </citation>
    <scope>NUCLEOTIDE SEQUENCE [LARGE SCALE GENOMIC DNA]</scope>
    <source>
        <strain evidence="5">36N120E</strain>
    </source>
</reference>
<accession>A0A0V0QT82</accession>
<dbReference type="GO" id="GO:0016787">
    <property type="term" value="F:hydrolase activity"/>
    <property type="evidence" value="ECO:0007669"/>
    <property type="project" value="UniProtKB-KW"/>
</dbReference>
<feature type="domain" description="SHSP" evidence="4">
    <location>
        <begin position="622"/>
        <end position="737"/>
    </location>
</feature>
<dbReference type="Gene3D" id="2.60.40.790">
    <property type="match status" value="1"/>
</dbReference>
<dbReference type="InParanoid" id="A0A0V0QT82"/>
<keyword evidence="5" id="KW-0378">Hydrolase</keyword>
<dbReference type="PANTHER" id="PTHR34726">
    <property type="entry name" value="GBP DOMAIN-CONTAINING PROTEIN"/>
    <property type="match status" value="1"/>
</dbReference>
<feature type="compositionally biased region" description="Polar residues" evidence="3">
    <location>
        <begin position="745"/>
        <end position="757"/>
    </location>
</feature>
<dbReference type="Gene3D" id="3.40.50.300">
    <property type="entry name" value="P-loop containing nucleotide triphosphate hydrolases"/>
    <property type="match status" value="1"/>
</dbReference>
<dbReference type="EMBL" id="LDAU01000109">
    <property type="protein sequence ID" value="KRX05357.1"/>
    <property type="molecule type" value="Genomic_DNA"/>
</dbReference>
<feature type="region of interest" description="Disordered" evidence="3">
    <location>
        <begin position="722"/>
        <end position="797"/>
    </location>
</feature>
<dbReference type="PANTHER" id="PTHR34726:SF3">
    <property type="entry name" value="GUANYLATE-BINDING PROTEIN N-TERMINAL DOMAIN-CONTAINING PROTEIN-RELATED"/>
    <property type="match status" value="1"/>
</dbReference>
<dbReference type="Proteomes" id="UP000054937">
    <property type="component" value="Unassembled WGS sequence"/>
</dbReference>
<feature type="region of interest" description="Disordered" evidence="3">
    <location>
        <begin position="302"/>
        <end position="336"/>
    </location>
</feature>
<feature type="compositionally biased region" description="Basic and acidic residues" evidence="3">
    <location>
        <begin position="71"/>
        <end position="81"/>
    </location>
</feature>
<feature type="compositionally biased region" description="Low complexity" evidence="3">
    <location>
        <begin position="43"/>
        <end position="70"/>
    </location>
</feature>
<dbReference type="Pfam" id="PF00011">
    <property type="entry name" value="HSP20"/>
    <property type="match status" value="1"/>
</dbReference>
<evidence type="ECO:0000256" key="3">
    <source>
        <dbReference type="SAM" id="MobiDB-lite"/>
    </source>
</evidence>
<dbReference type="InterPro" id="IPR002068">
    <property type="entry name" value="A-crystallin/Hsp20_dom"/>
</dbReference>
<dbReference type="InterPro" id="IPR027417">
    <property type="entry name" value="P-loop_NTPase"/>
</dbReference>
<dbReference type="OMA" id="NKAQIKW"/>
<dbReference type="InterPro" id="IPR008978">
    <property type="entry name" value="HSP20-like_chaperone"/>
</dbReference>
<sequence length="797" mass="93143">MEQLKNINFNENNDMSAIINPNNNLSVIKAYKNSTHNNQYIQNGNANQSNQNTQNKQQINQQSQKTNETQNNKDKKKEKNQIKLTKEDIQNPLKVIEYLGKHLNSCQRIIQEESEIISNILNQSRKIQNNPELYFDLFEALYSEIELRQKEKQGILKNIQEIYEQATIICQKQAYFMTQLYNQCENYEKLAKKRTLRQAGRWIENKQNDQQQENPNEKEKNNQENQNENEKQNNDNSLDIYDWEVDIDLITNIGNKGWKVTLSPSFYELYKEEVFKVTQQQAQYGDSSGDSNDNSRIENVKLVQQQKKQHIQRQNSNNNDQVVNNNNEQQQQQEKNNWSGATVAVVGLYDKGKTFVLNNLTQSSLPSGKKCTTKGVSFKNVNVDNGTNLILVDTAGSYSPVQIKNDLSIVEKEATETFLQDLVFEISDYFICVVNDFTSLDQRYLDRISRNLQNSTSKTFREIIVIHNLKEVESQEILEHAWENQVTQIYKNGMKQQTKVAAYDAQSEQVIEKSVAWFKTQYTRHICIINDDCPYGRQVNPWVFGLLKYWLKSVFVPVNRNFNVIESILTFSALKLSSYFKTSLTLSLQDTNDKYVKTINTVQQENIQLPQFTIDASGLVNSMRPDSFTPQVDIVADDKYYIYMDIPGLCKDDISIYRQNVVSVIKGKKDKPYIYNNKKLERNERKYGEFALSFRIPEIFERKWKRYDVKNGVLCIEYEKDQDDNSQRSSQKNIKSKKYDKNDENFSSQINYSNQGQDYIKQDQQLSQDTSQTSIEDKNDKNENLQEQNKQKINQEN</sequence>
<protein>
    <submittedName>
        <fullName evidence="5">p-loop containing nucleoside triphosphate hydrolase</fullName>
    </submittedName>
</protein>
<dbReference type="Pfam" id="PF01926">
    <property type="entry name" value="MMR_HSR1"/>
    <property type="match status" value="1"/>
</dbReference>
<feature type="region of interest" description="Disordered" evidence="3">
    <location>
        <begin position="205"/>
        <end position="237"/>
    </location>
</feature>
<evidence type="ECO:0000313" key="5">
    <source>
        <dbReference type="EMBL" id="KRX05357.1"/>
    </source>
</evidence>
<comment type="similarity">
    <text evidence="1 2">Belongs to the small heat shock protein (HSP20) family.</text>
</comment>
<dbReference type="AlphaFoldDB" id="A0A0V0QT82"/>
<evidence type="ECO:0000259" key="4">
    <source>
        <dbReference type="PROSITE" id="PS01031"/>
    </source>
</evidence>
<dbReference type="CDD" id="cd06464">
    <property type="entry name" value="ACD_sHsps-like"/>
    <property type="match status" value="1"/>
</dbReference>
<keyword evidence="6" id="KW-1185">Reference proteome</keyword>
<organism evidence="5 6">
    <name type="scientific">Pseudocohnilembus persalinus</name>
    <name type="common">Ciliate</name>
    <dbReference type="NCBI Taxonomy" id="266149"/>
    <lineage>
        <taxon>Eukaryota</taxon>
        <taxon>Sar</taxon>
        <taxon>Alveolata</taxon>
        <taxon>Ciliophora</taxon>
        <taxon>Intramacronucleata</taxon>
        <taxon>Oligohymenophorea</taxon>
        <taxon>Scuticociliatia</taxon>
        <taxon>Philasterida</taxon>
        <taxon>Pseudocohnilembidae</taxon>
        <taxon>Pseudocohnilembus</taxon>
    </lineage>
</organism>
<dbReference type="PROSITE" id="PS01031">
    <property type="entry name" value="SHSP"/>
    <property type="match status" value="1"/>
</dbReference>
<evidence type="ECO:0000256" key="1">
    <source>
        <dbReference type="PROSITE-ProRule" id="PRU00285"/>
    </source>
</evidence>
<dbReference type="SUPFAM" id="SSF52540">
    <property type="entry name" value="P-loop containing nucleoside triphosphate hydrolases"/>
    <property type="match status" value="1"/>
</dbReference>
<dbReference type="SUPFAM" id="SSF49764">
    <property type="entry name" value="HSP20-like chaperones"/>
    <property type="match status" value="1"/>
</dbReference>
<feature type="compositionally biased region" description="Basic and acidic residues" evidence="3">
    <location>
        <begin position="775"/>
        <end position="797"/>
    </location>
</feature>
<evidence type="ECO:0000256" key="2">
    <source>
        <dbReference type="RuleBase" id="RU003616"/>
    </source>
</evidence>
<gene>
    <name evidence="5" type="ORF">PPERSA_00658</name>
</gene>
<dbReference type="GO" id="GO:0005525">
    <property type="term" value="F:GTP binding"/>
    <property type="evidence" value="ECO:0007669"/>
    <property type="project" value="InterPro"/>
</dbReference>